<comment type="caution">
    <text evidence="1">The sequence shown here is derived from an EMBL/GenBank/DDBJ whole genome shotgun (WGS) entry which is preliminary data.</text>
</comment>
<sequence>MDWSWFLPESIERLGRVGAMRRRALRASPVPTSLSRPFGFNPRLRACGCALRLPPGKALRLSPPRDAWHLDTAEPAYAGSARPAPTAMGAALANTLALAAAGCANAGRPQRWRFVPITKDGSRQFTVCLSGIAMELPRHASRPAPQGAAGRSRVGG</sequence>
<evidence type="ECO:0000313" key="1">
    <source>
        <dbReference type="EMBL" id="MBO2006730.1"/>
    </source>
</evidence>
<protein>
    <submittedName>
        <fullName evidence="1">Uncharacterized protein</fullName>
    </submittedName>
</protein>
<proteinExistence type="predicted"/>
<organism evidence="1">
    <name type="scientific">Serratia marcescens</name>
    <dbReference type="NCBI Taxonomy" id="615"/>
    <lineage>
        <taxon>Bacteria</taxon>
        <taxon>Pseudomonadati</taxon>
        <taxon>Pseudomonadota</taxon>
        <taxon>Gammaproteobacteria</taxon>
        <taxon>Enterobacterales</taxon>
        <taxon>Yersiniaceae</taxon>
        <taxon>Serratia</taxon>
    </lineage>
</organism>
<dbReference type="AlphaFoldDB" id="A0A939SUI5"/>
<dbReference type="EMBL" id="JAGETR010000039">
    <property type="protein sequence ID" value="MBO2006730.1"/>
    <property type="molecule type" value="Genomic_DNA"/>
</dbReference>
<name>A0A939SUI5_SERMA</name>
<accession>A0A939SUI5</accession>
<reference evidence="1" key="1">
    <citation type="submission" date="2021-03" db="EMBL/GenBank/DDBJ databases">
        <title>Molecular epidemiology and mechanisms of colistin and carbapenem resistance in Enterobacteriaceae from clinical isolates, the environment and porcine samples in Pretoria, South Africa.</title>
        <authorList>
            <person name="Bogoshi D."/>
            <person name="Mbelle N.M."/>
            <person name="Naidoo V."/>
            <person name="Osei Sekyere J."/>
        </authorList>
    </citation>
    <scope>NUCLEOTIDE SEQUENCE</scope>
    <source>
        <strain evidence="1">C080</strain>
    </source>
</reference>
<gene>
    <name evidence="1" type="ORF">J4732_07015</name>
</gene>